<keyword evidence="3" id="KW-1185">Reference proteome</keyword>
<dbReference type="AlphaFoldDB" id="A0A4T0X5I0"/>
<reference evidence="2 3" key="1">
    <citation type="journal article" date="2019" name="Front. Genet.">
        <title>Whole-Genome Sequencing of the Opportunistic Yeast Pathogen Candida inconspicua Uncovers Its Hybrid Origin.</title>
        <authorList>
            <person name="Mixao V."/>
            <person name="Hansen A.P."/>
            <person name="Saus E."/>
            <person name="Boekhout T."/>
            <person name="Lass-Florl C."/>
            <person name="Gabaldon T."/>
        </authorList>
    </citation>
    <scope>NUCLEOTIDE SEQUENCE [LARGE SCALE GENOMIC DNA]</scope>
    <source>
        <strain evidence="2 3">CBS 180</strain>
    </source>
</reference>
<dbReference type="GO" id="GO:0005737">
    <property type="term" value="C:cytoplasm"/>
    <property type="evidence" value="ECO:0007669"/>
    <property type="project" value="TreeGrafter"/>
</dbReference>
<dbReference type="Proteomes" id="UP000307173">
    <property type="component" value="Unassembled WGS sequence"/>
</dbReference>
<name>A0A4T0X5I0_9ASCO</name>
<dbReference type="InterPro" id="IPR012349">
    <property type="entry name" value="Split_barrel_FMN-bd"/>
</dbReference>
<organism evidence="2 3">
    <name type="scientific">Pichia inconspicua</name>
    <dbReference type="NCBI Taxonomy" id="52247"/>
    <lineage>
        <taxon>Eukaryota</taxon>
        <taxon>Fungi</taxon>
        <taxon>Dikarya</taxon>
        <taxon>Ascomycota</taxon>
        <taxon>Saccharomycotina</taxon>
        <taxon>Pichiomycetes</taxon>
        <taxon>Pichiales</taxon>
        <taxon>Pichiaceae</taxon>
        <taxon>Pichia</taxon>
    </lineage>
</organism>
<dbReference type="OrthoDB" id="5300823at2759"/>
<dbReference type="STRING" id="52247.A0A4T0X5I0"/>
<dbReference type="SUPFAM" id="SSF50475">
    <property type="entry name" value="FMN-binding split barrel"/>
    <property type="match status" value="1"/>
</dbReference>
<proteinExistence type="predicted"/>
<dbReference type="InterPro" id="IPR052841">
    <property type="entry name" value="PMP_oxidase-like"/>
</dbReference>
<dbReference type="GO" id="GO:0005634">
    <property type="term" value="C:nucleus"/>
    <property type="evidence" value="ECO:0007669"/>
    <property type="project" value="TreeGrafter"/>
</dbReference>
<protein>
    <recommendedName>
        <fullName evidence="1">Pyridoxamine 5'-phosphate oxidase N-terminal domain-containing protein</fullName>
    </recommendedName>
</protein>
<evidence type="ECO:0000313" key="2">
    <source>
        <dbReference type="EMBL" id="TID30718.1"/>
    </source>
</evidence>
<feature type="domain" description="Pyridoxamine 5'-phosphate oxidase N-terminal" evidence="1">
    <location>
        <begin position="6"/>
        <end position="153"/>
    </location>
</feature>
<dbReference type="PANTHER" id="PTHR28040:SF1">
    <property type="entry name" value="PYRIDOXAMINE 5'-PHOSPHATE OXIDASE YLR456W HOMOLOG-RELATED"/>
    <property type="match status" value="1"/>
</dbReference>
<dbReference type="EMBL" id="SELW01000121">
    <property type="protein sequence ID" value="TID30718.1"/>
    <property type="molecule type" value="Genomic_DNA"/>
</dbReference>
<dbReference type="Pfam" id="PF01243">
    <property type="entry name" value="PNPOx_N"/>
    <property type="match status" value="1"/>
</dbReference>
<sequence length="163" mass="18165">MSGPLPDNVHSLLSKSKFLHLATCADNTPHVSLMNYTLINSGPYENQILFCTPKNTKKYQNLVANPKVSILIHDWTSSVEDQSLRSMIENLNKNEIGDLSITMDGHVTKTIGEEDKDFEEFKALHLAVNPRAGAFVNGDTAFVLVKIDVSKVSDSRNNVEEYK</sequence>
<evidence type="ECO:0000259" key="1">
    <source>
        <dbReference type="Pfam" id="PF01243"/>
    </source>
</evidence>
<gene>
    <name evidence="2" type="ORF">CANINC_000634</name>
</gene>
<dbReference type="InterPro" id="IPR011576">
    <property type="entry name" value="Pyridox_Oxase_N"/>
</dbReference>
<dbReference type="PANTHER" id="PTHR28040">
    <property type="entry name" value="PYRIDOXAMINE 5'-PHOSPHATE OXIDASE YLR456W HOMOLOG-RELATED"/>
    <property type="match status" value="1"/>
</dbReference>
<accession>A0A4T0X5I0</accession>
<evidence type="ECO:0000313" key="3">
    <source>
        <dbReference type="Proteomes" id="UP000307173"/>
    </source>
</evidence>
<dbReference type="Gene3D" id="2.30.110.10">
    <property type="entry name" value="Electron Transport, Fmn-binding Protein, Chain A"/>
    <property type="match status" value="1"/>
</dbReference>
<comment type="caution">
    <text evidence="2">The sequence shown here is derived from an EMBL/GenBank/DDBJ whole genome shotgun (WGS) entry which is preliminary data.</text>
</comment>